<keyword evidence="6" id="KW-1185">Reference proteome</keyword>
<evidence type="ECO:0000313" key="3">
    <source>
        <dbReference type="EMBL" id="OWM78964.1"/>
    </source>
</evidence>
<reference evidence="5" key="1">
    <citation type="journal article" date="2017" name="Plant J.">
        <title>The pomegranate (Punica granatum L.) genome and the genomics of punicalagin biosynthesis.</title>
        <authorList>
            <person name="Qin G."/>
            <person name="Xu C."/>
            <person name="Ming R."/>
            <person name="Tang H."/>
            <person name="Guyot R."/>
            <person name="Kramer E.M."/>
            <person name="Hu Y."/>
            <person name="Yi X."/>
            <person name="Qi Y."/>
            <person name="Xu X."/>
            <person name="Gao Z."/>
            <person name="Pan H."/>
            <person name="Jian J."/>
            <person name="Tian Y."/>
            <person name="Yue Z."/>
            <person name="Xu Y."/>
        </authorList>
    </citation>
    <scope>NUCLEOTIDE SEQUENCE [LARGE SCALE GENOMIC DNA]</scope>
    <source>
        <strain evidence="5">cv. Dabenzi</strain>
    </source>
</reference>
<dbReference type="EMBL" id="MTKT01002492">
    <property type="protein sequence ID" value="OWM78964.1"/>
    <property type="molecule type" value="Genomic_DNA"/>
</dbReference>
<comment type="caution">
    <text evidence="3">The sequence shown here is derived from an EMBL/GenBank/DDBJ whole genome shotgun (WGS) entry which is preliminary data.</text>
</comment>
<sequence length="106" mass="11358">MQSAKEAVASAKESLADLGATARYNMEKAKATAQEQMDRMIANTQMDKDLATERKQERIDEAKLGTLEAYNQNAAAREQTAFIGQPGPMTTAGPHASGTHTSSTRG</sequence>
<reference evidence="3" key="2">
    <citation type="submission" date="2017-06" db="EMBL/GenBank/DDBJ databases">
        <title>The pomegranate genome and the genomics of punicalagin biosynthesis.</title>
        <authorList>
            <person name="Xu C."/>
        </authorList>
    </citation>
    <scope>NUCLEOTIDE SEQUENCE [LARGE SCALE GENOMIC DNA]</scope>
    <source>
        <tissue evidence="3">Fresh leaf</tissue>
    </source>
</reference>
<dbReference type="PANTHER" id="PTHR33493:SF2">
    <property type="entry name" value="LATE EMBRYOGENESIS ABUNDANT PROTEIN 46"/>
    <property type="match status" value="1"/>
</dbReference>
<dbReference type="Proteomes" id="UP000197138">
    <property type="component" value="Unassembled WGS sequence"/>
</dbReference>
<accession>A0A218X208</accession>
<evidence type="ECO:0000256" key="2">
    <source>
        <dbReference type="SAM" id="MobiDB-lite"/>
    </source>
</evidence>
<dbReference type="InterPro" id="IPR005513">
    <property type="entry name" value="LEA_1"/>
</dbReference>
<comment type="similarity">
    <text evidence="1">Belongs to the LEA type 1 family.</text>
</comment>
<dbReference type="Proteomes" id="UP000233551">
    <property type="component" value="Unassembled WGS sequence"/>
</dbReference>
<reference evidence="4 6" key="3">
    <citation type="submission" date="2017-11" db="EMBL/GenBank/DDBJ databases">
        <title>De-novo sequencing of pomegranate (Punica granatum L.) genome.</title>
        <authorList>
            <person name="Akparov Z."/>
            <person name="Amiraslanov A."/>
            <person name="Hajiyeva S."/>
            <person name="Abbasov M."/>
            <person name="Kaur K."/>
            <person name="Hamwieh A."/>
            <person name="Solovyev V."/>
            <person name="Salamov A."/>
            <person name="Braich B."/>
            <person name="Kosarev P."/>
            <person name="Mahmoud A."/>
            <person name="Hajiyev E."/>
            <person name="Babayeva S."/>
            <person name="Izzatullayeva V."/>
            <person name="Mammadov A."/>
            <person name="Mammadov A."/>
            <person name="Sharifova S."/>
            <person name="Ojaghi J."/>
            <person name="Eynullazada K."/>
            <person name="Bayramov B."/>
            <person name="Abdulazimova A."/>
            <person name="Shahmuradov I."/>
        </authorList>
    </citation>
    <scope>NUCLEOTIDE SEQUENCE [LARGE SCALE GENOMIC DNA]</scope>
    <source>
        <strain evidence="4">AG2017</strain>
        <strain evidence="6">cv. AG2017</strain>
        <tissue evidence="4">Leaf</tissue>
    </source>
</reference>
<protein>
    <submittedName>
        <fullName evidence="3">Uncharacterized protein</fullName>
    </submittedName>
</protein>
<proteinExistence type="inferred from homology"/>
<dbReference type="PANTHER" id="PTHR33493">
    <property type="entry name" value="LATE EMBRYOGENESIS ABUNDANT PROTEIN 6-RELATED"/>
    <property type="match status" value="1"/>
</dbReference>
<dbReference type="AlphaFoldDB" id="A0A218X208"/>
<evidence type="ECO:0000313" key="5">
    <source>
        <dbReference type="Proteomes" id="UP000197138"/>
    </source>
</evidence>
<gene>
    <name evidence="3" type="ORF">CDL15_Pgr003135</name>
    <name evidence="4" type="ORF">CRG98_036680</name>
</gene>
<name>A0A218X208_PUNGR</name>
<dbReference type="Pfam" id="PF03760">
    <property type="entry name" value="LEA_1"/>
    <property type="match status" value="1"/>
</dbReference>
<evidence type="ECO:0000313" key="6">
    <source>
        <dbReference type="Proteomes" id="UP000233551"/>
    </source>
</evidence>
<evidence type="ECO:0000256" key="1">
    <source>
        <dbReference type="ARBA" id="ARBA00010975"/>
    </source>
</evidence>
<organism evidence="3 5">
    <name type="scientific">Punica granatum</name>
    <name type="common">Pomegranate</name>
    <dbReference type="NCBI Taxonomy" id="22663"/>
    <lineage>
        <taxon>Eukaryota</taxon>
        <taxon>Viridiplantae</taxon>
        <taxon>Streptophyta</taxon>
        <taxon>Embryophyta</taxon>
        <taxon>Tracheophyta</taxon>
        <taxon>Spermatophyta</taxon>
        <taxon>Magnoliopsida</taxon>
        <taxon>eudicotyledons</taxon>
        <taxon>Gunneridae</taxon>
        <taxon>Pentapetalae</taxon>
        <taxon>rosids</taxon>
        <taxon>malvids</taxon>
        <taxon>Myrtales</taxon>
        <taxon>Lythraceae</taxon>
        <taxon>Punica</taxon>
    </lineage>
</organism>
<dbReference type="EMBL" id="PGOL01003125">
    <property type="protein sequence ID" value="PKI42882.1"/>
    <property type="molecule type" value="Genomic_DNA"/>
</dbReference>
<dbReference type="GeneID" id="116195880"/>
<feature type="region of interest" description="Disordered" evidence="2">
    <location>
        <begin position="84"/>
        <end position="106"/>
    </location>
</feature>
<evidence type="ECO:0000313" key="4">
    <source>
        <dbReference type="EMBL" id="PKI42882.1"/>
    </source>
</evidence>
<dbReference type="STRING" id="22663.A0A218X208"/>
<dbReference type="GO" id="GO:0009793">
    <property type="term" value="P:embryo development ending in seed dormancy"/>
    <property type="evidence" value="ECO:0007669"/>
    <property type="project" value="InterPro"/>
</dbReference>
<dbReference type="OrthoDB" id="758082at2759"/>